<dbReference type="PROSITE" id="PS00108">
    <property type="entry name" value="PROTEIN_KINASE_ST"/>
    <property type="match status" value="1"/>
</dbReference>
<feature type="chain" id="PRO_5012061230" evidence="3">
    <location>
        <begin position="31"/>
        <end position="425"/>
    </location>
</feature>
<evidence type="ECO:0000259" key="4">
    <source>
        <dbReference type="PROSITE" id="PS50011"/>
    </source>
</evidence>
<keyword evidence="5" id="KW-0418">Kinase</keyword>
<dbReference type="Proteomes" id="UP000215896">
    <property type="component" value="Unassembled WGS sequence"/>
</dbReference>
<dbReference type="PROSITE" id="PS50011">
    <property type="entry name" value="PROTEIN_KINASE_DOM"/>
    <property type="match status" value="1"/>
</dbReference>
<dbReference type="InterPro" id="IPR008271">
    <property type="entry name" value="Ser/Thr_kinase_AS"/>
</dbReference>
<dbReference type="InterPro" id="IPR000719">
    <property type="entry name" value="Prot_kinase_dom"/>
</dbReference>
<sequence>MPRLLRLSPSGSAVALAGSVLPMISPGAAAASGAPATAPPSSRPPASVPASNRRSRPRDPGFTAPLCRSPARYAGAARGCWHADGMGEVFGGRFELVDPIGAGGAGTVWRVWDWKEFGYRAAKLMKQSDSIALLRFIRETGTRIDHPHVLAPTSWVGEDDRVLFTMDLVSGGSVGTMINDYGPLPDWFSMIIIDQLLSALETVHASGLIHRDIKPGNLLLAATGTALPSVRLADFGIASRIDDPRLTHTTEVVGTPGYMSALARMGTDPEPAQDLYATAMVLGEMLTGQRPRETDPPVDLAAAGVSAPLTEFVERLAAESGHGFGSAAEARRALRGIRASGAAESDPIEVFDQIGPLPEGWGPNGPGPRAGASAATVAVTGTGTGTPTRGTTVETAPRRRTPKSVWVLGISGLICLLVALVLAIF</sequence>
<keyword evidence="2" id="KW-0812">Transmembrane</keyword>
<comment type="caution">
    <text evidence="5">The sequence shown here is derived from an EMBL/GenBank/DDBJ whole genome shotgun (WGS) entry which is preliminary data.</text>
</comment>
<evidence type="ECO:0000313" key="5">
    <source>
        <dbReference type="EMBL" id="OYO17444.1"/>
    </source>
</evidence>
<dbReference type="PANTHER" id="PTHR24361">
    <property type="entry name" value="MITOGEN-ACTIVATED KINASE KINASE KINASE"/>
    <property type="match status" value="1"/>
</dbReference>
<feature type="region of interest" description="Disordered" evidence="1">
    <location>
        <begin position="28"/>
        <end position="64"/>
    </location>
</feature>
<dbReference type="GO" id="GO:0005737">
    <property type="term" value="C:cytoplasm"/>
    <property type="evidence" value="ECO:0007669"/>
    <property type="project" value="TreeGrafter"/>
</dbReference>
<evidence type="ECO:0000256" key="3">
    <source>
        <dbReference type="SAM" id="SignalP"/>
    </source>
</evidence>
<keyword evidence="2" id="KW-0472">Membrane</keyword>
<dbReference type="InterPro" id="IPR011009">
    <property type="entry name" value="Kinase-like_dom_sf"/>
</dbReference>
<dbReference type="GO" id="GO:0005524">
    <property type="term" value="F:ATP binding"/>
    <property type="evidence" value="ECO:0007669"/>
    <property type="project" value="InterPro"/>
</dbReference>
<proteinExistence type="predicted"/>
<dbReference type="SMART" id="SM00220">
    <property type="entry name" value="S_TKc"/>
    <property type="match status" value="1"/>
</dbReference>
<keyword evidence="6" id="KW-1185">Reference proteome</keyword>
<dbReference type="Gene3D" id="1.10.510.10">
    <property type="entry name" value="Transferase(Phosphotransferase) domain 1"/>
    <property type="match status" value="1"/>
</dbReference>
<reference evidence="5 6" key="1">
    <citation type="submission" date="2017-07" db="EMBL/GenBank/DDBJ databases">
        <title>Draft whole genome sequences of clinical Proprionibacteriaceae strains.</title>
        <authorList>
            <person name="Bernier A.-M."/>
            <person name="Bernard K."/>
            <person name="Domingo M.-C."/>
        </authorList>
    </citation>
    <scope>NUCLEOTIDE SEQUENCE [LARGE SCALE GENOMIC DNA]</scope>
    <source>
        <strain evidence="5 6">NML 030167</strain>
    </source>
</reference>
<feature type="signal peptide" evidence="3">
    <location>
        <begin position="1"/>
        <end position="30"/>
    </location>
</feature>
<organism evidence="5 6">
    <name type="scientific">Enemella evansiae</name>
    <dbReference type="NCBI Taxonomy" id="2016499"/>
    <lineage>
        <taxon>Bacteria</taxon>
        <taxon>Bacillati</taxon>
        <taxon>Actinomycetota</taxon>
        <taxon>Actinomycetes</taxon>
        <taxon>Propionibacteriales</taxon>
        <taxon>Propionibacteriaceae</taxon>
        <taxon>Enemella</taxon>
    </lineage>
</organism>
<keyword evidence="5" id="KW-0723">Serine/threonine-protein kinase</keyword>
<dbReference type="AlphaFoldDB" id="A0A255GW08"/>
<keyword evidence="3" id="KW-0732">Signal</keyword>
<dbReference type="EMBL" id="NMVO01000001">
    <property type="protein sequence ID" value="OYO17444.1"/>
    <property type="molecule type" value="Genomic_DNA"/>
</dbReference>
<dbReference type="InterPro" id="IPR053235">
    <property type="entry name" value="Ser_Thr_kinase"/>
</dbReference>
<dbReference type="GO" id="GO:0004674">
    <property type="term" value="F:protein serine/threonine kinase activity"/>
    <property type="evidence" value="ECO:0007669"/>
    <property type="project" value="UniProtKB-KW"/>
</dbReference>
<keyword evidence="2" id="KW-1133">Transmembrane helix</keyword>
<keyword evidence="5" id="KW-0808">Transferase</keyword>
<accession>A0A255GW08</accession>
<name>A0A255GW08_9ACTN</name>
<evidence type="ECO:0000256" key="1">
    <source>
        <dbReference type="SAM" id="MobiDB-lite"/>
    </source>
</evidence>
<feature type="transmembrane region" description="Helical" evidence="2">
    <location>
        <begin position="405"/>
        <end position="424"/>
    </location>
</feature>
<evidence type="ECO:0000313" key="6">
    <source>
        <dbReference type="Proteomes" id="UP000215896"/>
    </source>
</evidence>
<dbReference type="SUPFAM" id="SSF56112">
    <property type="entry name" value="Protein kinase-like (PK-like)"/>
    <property type="match status" value="1"/>
</dbReference>
<gene>
    <name evidence="5" type="ORF">CGZ94_00600</name>
</gene>
<dbReference type="CDD" id="cd14014">
    <property type="entry name" value="STKc_PknB_like"/>
    <property type="match status" value="1"/>
</dbReference>
<feature type="domain" description="Protein kinase" evidence="4">
    <location>
        <begin position="94"/>
        <end position="425"/>
    </location>
</feature>
<dbReference type="Pfam" id="PF00069">
    <property type="entry name" value="Pkinase"/>
    <property type="match status" value="1"/>
</dbReference>
<feature type="compositionally biased region" description="Pro residues" evidence="1">
    <location>
        <begin position="37"/>
        <end position="47"/>
    </location>
</feature>
<evidence type="ECO:0000256" key="2">
    <source>
        <dbReference type="SAM" id="Phobius"/>
    </source>
</evidence>
<protein>
    <submittedName>
        <fullName evidence="5">Serine/threonine protein kinase</fullName>
    </submittedName>
</protein>